<name>A0A8X8WEA9_SALSN</name>
<accession>A0A8X8WEA9</accession>
<dbReference type="PANTHER" id="PTHR45717:SF3">
    <property type="entry name" value="OS04G0544400 PROTEIN"/>
    <property type="match status" value="1"/>
</dbReference>
<evidence type="ECO:0000256" key="3">
    <source>
        <dbReference type="ARBA" id="ARBA00006483"/>
    </source>
</evidence>
<dbReference type="PROSITE" id="PS51375">
    <property type="entry name" value="PPR"/>
    <property type="match status" value="1"/>
</dbReference>
<evidence type="ECO:0000313" key="14">
    <source>
        <dbReference type="EMBL" id="KAG6393338.1"/>
    </source>
</evidence>
<keyword evidence="11 13" id="KW-0472">Membrane</keyword>
<dbReference type="GO" id="GO:0003729">
    <property type="term" value="F:mRNA binding"/>
    <property type="evidence" value="ECO:0007669"/>
    <property type="project" value="UniProtKB-ARBA"/>
</dbReference>
<evidence type="ECO:0000256" key="5">
    <source>
        <dbReference type="ARBA" id="ARBA00022676"/>
    </source>
</evidence>
<keyword evidence="5" id="KW-0328">Glycosyltransferase</keyword>
<comment type="function">
    <text evidence="1">May be involved in both secretory and endocytic intracellular trafficking in the endosomal/prevacuolar compartments.</text>
</comment>
<dbReference type="Pfam" id="PF03901">
    <property type="entry name" value="Glyco_transf_22"/>
    <property type="match status" value="2"/>
</dbReference>
<dbReference type="Pfam" id="PF13812">
    <property type="entry name" value="PPR_3"/>
    <property type="match status" value="1"/>
</dbReference>
<evidence type="ECO:0008006" key="16">
    <source>
        <dbReference type="Google" id="ProtNLM"/>
    </source>
</evidence>
<comment type="similarity">
    <text evidence="3">Belongs to the PRA1 family.</text>
</comment>
<comment type="similarity">
    <text evidence="4">Belongs to the PPR family. P subfamily.</text>
</comment>
<keyword evidence="15" id="KW-1185">Reference proteome</keyword>
<dbReference type="GO" id="GO:0005739">
    <property type="term" value="C:mitochondrion"/>
    <property type="evidence" value="ECO:0007669"/>
    <property type="project" value="TreeGrafter"/>
</dbReference>
<dbReference type="InterPro" id="IPR002885">
    <property type="entry name" value="PPR_rpt"/>
</dbReference>
<dbReference type="Pfam" id="PF03208">
    <property type="entry name" value="PRA1"/>
    <property type="match status" value="1"/>
</dbReference>
<evidence type="ECO:0000256" key="6">
    <source>
        <dbReference type="ARBA" id="ARBA00022679"/>
    </source>
</evidence>
<dbReference type="GO" id="GO:0005789">
    <property type="term" value="C:endoplasmic reticulum membrane"/>
    <property type="evidence" value="ECO:0007669"/>
    <property type="project" value="UniProtKB-SubCell"/>
</dbReference>
<evidence type="ECO:0000313" key="15">
    <source>
        <dbReference type="Proteomes" id="UP000298416"/>
    </source>
</evidence>
<comment type="subcellular location">
    <subcellularLocation>
        <location evidence="2">Endoplasmic reticulum membrane</location>
        <topology evidence="2">Multi-pass membrane protein</topology>
    </subcellularLocation>
</comment>
<dbReference type="GO" id="GO:0016757">
    <property type="term" value="F:glycosyltransferase activity"/>
    <property type="evidence" value="ECO:0007669"/>
    <property type="project" value="UniProtKB-KW"/>
</dbReference>
<feature type="transmembrane region" description="Helical" evidence="13">
    <location>
        <begin position="480"/>
        <end position="497"/>
    </location>
</feature>
<keyword evidence="10 13" id="KW-1133">Transmembrane helix</keyword>
<proteinExistence type="inferred from homology"/>
<dbReference type="Pfam" id="PF01535">
    <property type="entry name" value="PPR"/>
    <property type="match status" value="1"/>
</dbReference>
<evidence type="ECO:0000256" key="10">
    <source>
        <dbReference type="ARBA" id="ARBA00022989"/>
    </source>
</evidence>
<dbReference type="Proteomes" id="UP000298416">
    <property type="component" value="Unassembled WGS sequence"/>
</dbReference>
<dbReference type="InterPro" id="IPR011990">
    <property type="entry name" value="TPR-like_helical_dom_sf"/>
</dbReference>
<feature type="transmembrane region" description="Helical" evidence="13">
    <location>
        <begin position="148"/>
        <end position="165"/>
    </location>
</feature>
<keyword evidence="9" id="KW-0256">Endoplasmic reticulum</keyword>
<feature type="transmembrane region" description="Helical" evidence="13">
    <location>
        <begin position="12"/>
        <end position="30"/>
    </location>
</feature>
<feature type="transmembrane region" description="Helical" evidence="13">
    <location>
        <begin position="423"/>
        <end position="441"/>
    </location>
</feature>
<feature type="transmembrane region" description="Helical" evidence="13">
    <location>
        <begin position="126"/>
        <end position="142"/>
    </location>
</feature>
<reference evidence="14" key="2">
    <citation type="submission" date="2020-08" db="EMBL/GenBank/DDBJ databases">
        <title>Plant Genome Project.</title>
        <authorList>
            <person name="Zhang R.-G."/>
        </authorList>
    </citation>
    <scope>NUCLEOTIDE SEQUENCE</scope>
    <source>
        <strain evidence="14">Huo1</strain>
        <tissue evidence="14">Leaf</tissue>
    </source>
</reference>
<dbReference type="Gene3D" id="1.25.40.10">
    <property type="entry name" value="Tetratricopeptide repeat domain"/>
    <property type="match status" value="2"/>
</dbReference>
<evidence type="ECO:0000256" key="8">
    <source>
        <dbReference type="ARBA" id="ARBA00022737"/>
    </source>
</evidence>
<dbReference type="NCBIfam" id="TIGR00756">
    <property type="entry name" value="PPR"/>
    <property type="match status" value="1"/>
</dbReference>
<protein>
    <recommendedName>
        <fullName evidence="16">Mannosyltransferase</fullName>
    </recommendedName>
</protein>
<gene>
    <name evidence="14" type="ORF">SASPL_147577</name>
</gene>
<dbReference type="FunFam" id="1.25.40.10:FF:000516">
    <property type="entry name" value="Pentatricopeptide repeat-containing protein"/>
    <property type="match status" value="1"/>
</dbReference>
<keyword evidence="8" id="KW-0677">Repeat</keyword>
<evidence type="ECO:0000256" key="13">
    <source>
        <dbReference type="SAM" id="Phobius"/>
    </source>
</evidence>
<evidence type="ECO:0000256" key="1">
    <source>
        <dbReference type="ARBA" id="ARBA00002501"/>
    </source>
</evidence>
<keyword evidence="7 13" id="KW-0812">Transmembrane</keyword>
<dbReference type="PANTHER" id="PTHR45717">
    <property type="entry name" value="OS12G0527900 PROTEIN"/>
    <property type="match status" value="1"/>
</dbReference>
<comment type="caution">
    <text evidence="14">The sequence shown here is derived from an EMBL/GenBank/DDBJ whole genome shotgun (WGS) entry which is preliminary data.</text>
</comment>
<evidence type="ECO:0000256" key="9">
    <source>
        <dbReference type="ARBA" id="ARBA00022824"/>
    </source>
</evidence>
<dbReference type="GO" id="GO:0016192">
    <property type="term" value="P:vesicle-mediated transport"/>
    <property type="evidence" value="ECO:0007669"/>
    <property type="project" value="UniProtKB-ARBA"/>
</dbReference>
<feature type="transmembrane region" description="Helical" evidence="13">
    <location>
        <begin position="68"/>
        <end position="88"/>
    </location>
</feature>
<dbReference type="EMBL" id="PNBA02000018">
    <property type="protein sequence ID" value="KAG6393338.1"/>
    <property type="molecule type" value="Genomic_DNA"/>
</dbReference>
<feature type="transmembrane region" description="Helical" evidence="13">
    <location>
        <begin position="172"/>
        <end position="194"/>
    </location>
</feature>
<dbReference type="InterPro" id="IPR005599">
    <property type="entry name" value="GPI_mannosylTrfase"/>
</dbReference>
<dbReference type="FunFam" id="1.25.40.10:FF:000253">
    <property type="entry name" value="Pentatricopeptide repeat-containing protein"/>
    <property type="match status" value="1"/>
</dbReference>
<evidence type="ECO:0000256" key="12">
    <source>
        <dbReference type="PROSITE-ProRule" id="PRU00708"/>
    </source>
</evidence>
<sequence length="895" mass="100927">MALSSNSMQVYGYDLLLGLIAAFYVFMAPYTKVEESFNVQAMLDILYHQHHIEKYDHLEFPGVVPRTFIGSILVSTLASPFVLAASLLQFPKLYSLYAVRLVLGFIILSSLRFFRIQIRKNFGSQVEAFFVILTAIQFHMLFYCSRPLPNILAFGLVNLAYGYWFQKRFYAALNSLVFATIVFRCDIPLLVSPLGLELLLTHAFHWYFPSALPCSLLVAYPLSVLGLFLDRRIRIYVIPVLSFVTLYSKLPHKELRFIISSLPIFNLSAAIAASRILGCTILMFMASYENYPSGHALKVLHKMGHLEHNSNELWVHIDTFSAMNGISRFCENHDPWREHAQINGYKCLLSMTGFSGTHLQAGFPPISLRPSTNPPPPLPAEDDDGSKDLSKKKIYTIAFSFPFDIPSSPESAAIRVARNLESFSLYYVTFIWTVLFIALIPRRNVSIVFLVAATEVAFLYSLLLRALPGSVLLHRIIDKRIVFFILFVLAAVALVLTDAALHLLIVLASTAPLVILHAALSKIDAPVEEEEDGEMARLVVEKLGGGGGGGGGGVGADADADAQPDNLISSSLSLSSGLQNSAFFLKQPNLSVAFKTHNNPAFVTCSSAPQPYSYGTVDYEKRPMVKWNAIFKKISSLDNSVLDVGAASVLNQTENDGKKLSKWELSRVVKELRQFRRFRLALQVYEWMNNRAERFRITTSDTAIQLDLIAKVHGISGAEQYFQKLPDDLKDKRMYGSLLNAYVRARMREQAESLMAEIKNRGYASHPLPYNVMMTLYMSFKEYEKIEPLISEMKERGISLDLYTYYVWISYCGSLGSLEKMEQVFNRMQLDTTINPNWTAYSTMATMYIKFGQFEKAVDCLKKIEIRMTGRDHMPYHSLMSLYGSTGNKEDVYRV</sequence>
<feature type="transmembrane region" description="Helical" evidence="13">
    <location>
        <begin position="447"/>
        <end position="468"/>
    </location>
</feature>
<dbReference type="InterPro" id="IPR004895">
    <property type="entry name" value="Prenylated_rab_accept_PRA1"/>
</dbReference>
<evidence type="ECO:0000256" key="4">
    <source>
        <dbReference type="ARBA" id="ARBA00007626"/>
    </source>
</evidence>
<reference evidence="14" key="1">
    <citation type="submission" date="2018-01" db="EMBL/GenBank/DDBJ databases">
        <authorList>
            <person name="Mao J.F."/>
        </authorList>
    </citation>
    <scope>NUCLEOTIDE SEQUENCE</scope>
    <source>
        <strain evidence="14">Huo1</strain>
        <tissue evidence="14">Leaf</tissue>
    </source>
</reference>
<evidence type="ECO:0000256" key="11">
    <source>
        <dbReference type="ARBA" id="ARBA00023136"/>
    </source>
</evidence>
<dbReference type="AlphaFoldDB" id="A0A8X8WEA9"/>
<evidence type="ECO:0000256" key="2">
    <source>
        <dbReference type="ARBA" id="ARBA00004477"/>
    </source>
</evidence>
<feature type="repeat" description="PPR" evidence="12">
    <location>
        <begin position="731"/>
        <end position="765"/>
    </location>
</feature>
<evidence type="ECO:0000256" key="7">
    <source>
        <dbReference type="ARBA" id="ARBA00022692"/>
    </source>
</evidence>
<organism evidence="14">
    <name type="scientific">Salvia splendens</name>
    <name type="common">Scarlet sage</name>
    <dbReference type="NCBI Taxonomy" id="180675"/>
    <lineage>
        <taxon>Eukaryota</taxon>
        <taxon>Viridiplantae</taxon>
        <taxon>Streptophyta</taxon>
        <taxon>Embryophyta</taxon>
        <taxon>Tracheophyta</taxon>
        <taxon>Spermatophyta</taxon>
        <taxon>Magnoliopsida</taxon>
        <taxon>eudicotyledons</taxon>
        <taxon>Gunneridae</taxon>
        <taxon>Pentapetalae</taxon>
        <taxon>asterids</taxon>
        <taxon>lamiids</taxon>
        <taxon>Lamiales</taxon>
        <taxon>Lamiaceae</taxon>
        <taxon>Nepetoideae</taxon>
        <taxon>Mentheae</taxon>
        <taxon>Salviinae</taxon>
        <taxon>Salvia</taxon>
        <taxon>Salvia subgen. Calosphace</taxon>
        <taxon>core Calosphace</taxon>
    </lineage>
</organism>
<feature type="transmembrane region" description="Helical" evidence="13">
    <location>
        <begin position="94"/>
        <end position="114"/>
    </location>
</feature>
<keyword evidence="6" id="KW-0808">Transferase</keyword>
<feature type="transmembrane region" description="Helical" evidence="13">
    <location>
        <begin position="206"/>
        <end position="228"/>
    </location>
</feature>